<feature type="transmembrane region" description="Helical" evidence="1">
    <location>
        <begin position="505"/>
        <end position="527"/>
    </location>
</feature>
<sequence>MKKLITLLTIGIISIHYATAQDIGKITKSDCFLKDCTLLDNGPKIEFGYITVPENYSNPTNKTYQIAFIIIKARNGNNKPDPILQFIGGWGAASIERMRSWTNHKLTEDRDMILYDYRGLGYSEPDLSKITSDYEEGEIPYNSQEAEKYMTRKINKTLDALEENNIDINMFGTDTNAKDGLLLAENLSYESYNLLGISNGTLVVQNFIRLAENSSVNIRSAILDSNVPVAYPLHPELSPNFSNSLNHILTDCAQDPDCNAKYPNLKSRYKTFLQSLDEHPLEMTTAKGDNIHFGKFRANEILFVMLYRRDLYPYIPLVIESMINKDQSAILKYYAFAKTMSADTSGALVSPIIYTYDAKLIRDTSKTLLETVISEDAEFVLEENYSDFYYTDQRIVQDSSAILAIQTDIPSLILAGSYDPITPPSWSEKIRPNFKNHYYYNIPKIGHGVVMQPCGADIGLAFLNNQKPENTCEEELGDNTIDFVAGYYKNLKIEKLLTHLFTLNWFLIIALSLVILISLVSFVIGLIKIVRKRSSNVGNWVTVNSFLILATLSGLTLIILQTIEEKPVLIVVGLIKSANYILWLVPLIVLISVILVIKLIKKERFLVIQKIAFVACIVFCVIALNYALFPNFS</sequence>
<dbReference type="GO" id="GO:0016787">
    <property type="term" value="F:hydrolase activity"/>
    <property type="evidence" value="ECO:0007669"/>
    <property type="project" value="UniProtKB-KW"/>
</dbReference>
<dbReference type="EMBL" id="SDDZ01000017">
    <property type="protein sequence ID" value="RXJ44449.1"/>
    <property type="molecule type" value="Genomic_DNA"/>
</dbReference>
<protein>
    <submittedName>
        <fullName evidence="3">Alpha/beta fold hydrolase</fullName>
    </submittedName>
</protein>
<feature type="transmembrane region" description="Helical" evidence="1">
    <location>
        <begin position="539"/>
        <end position="560"/>
    </location>
</feature>
<evidence type="ECO:0000313" key="3">
    <source>
        <dbReference type="EMBL" id="RXJ44449.1"/>
    </source>
</evidence>
<evidence type="ECO:0000259" key="2">
    <source>
        <dbReference type="Pfam" id="PF08386"/>
    </source>
</evidence>
<name>A0A4V1LMG2_9FLAO</name>
<keyword evidence="1" id="KW-1133">Transmembrane helix</keyword>
<dbReference type="Pfam" id="PF08386">
    <property type="entry name" value="Abhydrolase_4"/>
    <property type="match status" value="1"/>
</dbReference>
<dbReference type="SUPFAM" id="SSF53474">
    <property type="entry name" value="alpha/beta-Hydrolases"/>
    <property type="match status" value="1"/>
</dbReference>
<dbReference type="OrthoDB" id="4510475at2"/>
<proteinExistence type="predicted"/>
<dbReference type="RefSeq" id="WP_129018788.1">
    <property type="nucleotide sequence ID" value="NZ_SDDZ01000017.1"/>
</dbReference>
<feature type="transmembrane region" description="Helical" evidence="1">
    <location>
        <begin position="611"/>
        <end position="629"/>
    </location>
</feature>
<dbReference type="Gene3D" id="3.40.50.1820">
    <property type="entry name" value="alpha/beta hydrolase"/>
    <property type="match status" value="1"/>
</dbReference>
<organism evidence="3 4">
    <name type="scientific">Gelidibacter gilvus</name>
    <dbReference type="NCBI Taxonomy" id="59602"/>
    <lineage>
        <taxon>Bacteria</taxon>
        <taxon>Pseudomonadati</taxon>
        <taxon>Bacteroidota</taxon>
        <taxon>Flavobacteriia</taxon>
        <taxon>Flavobacteriales</taxon>
        <taxon>Flavobacteriaceae</taxon>
        <taxon>Gelidibacter</taxon>
    </lineage>
</organism>
<keyword evidence="4" id="KW-1185">Reference proteome</keyword>
<keyword evidence="1" id="KW-0472">Membrane</keyword>
<accession>A0A4V1LMG2</accession>
<dbReference type="AlphaFoldDB" id="A0A4V1LMG2"/>
<gene>
    <name evidence="3" type="ORF">ESZ48_17440</name>
</gene>
<reference evidence="3 4" key="1">
    <citation type="submission" date="2019-01" db="EMBL/GenBank/DDBJ databases">
        <title>Genome sequence of the Antarctic species Gelidibacter gilvus ACAM 158(T).</title>
        <authorList>
            <person name="Bowman J.P."/>
        </authorList>
    </citation>
    <scope>NUCLEOTIDE SEQUENCE [LARGE SCALE GENOMIC DNA]</scope>
    <source>
        <strain evidence="3 4">IC158</strain>
    </source>
</reference>
<feature type="domain" description="Peptidase S33 tripeptidyl aminopeptidase-like C-terminal" evidence="2">
    <location>
        <begin position="406"/>
        <end position="468"/>
    </location>
</feature>
<evidence type="ECO:0000256" key="1">
    <source>
        <dbReference type="SAM" id="Phobius"/>
    </source>
</evidence>
<comment type="caution">
    <text evidence="3">The sequence shown here is derived from an EMBL/GenBank/DDBJ whole genome shotgun (WGS) entry which is preliminary data.</text>
</comment>
<feature type="transmembrane region" description="Helical" evidence="1">
    <location>
        <begin position="580"/>
        <end position="599"/>
    </location>
</feature>
<evidence type="ECO:0000313" key="4">
    <source>
        <dbReference type="Proteomes" id="UP000289792"/>
    </source>
</evidence>
<dbReference type="InterPro" id="IPR029058">
    <property type="entry name" value="AB_hydrolase_fold"/>
</dbReference>
<keyword evidence="1" id="KW-0812">Transmembrane</keyword>
<dbReference type="Proteomes" id="UP000289792">
    <property type="component" value="Unassembled WGS sequence"/>
</dbReference>
<dbReference type="InterPro" id="IPR013595">
    <property type="entry name" value="Pept_S33_TAP-like_C"/>
</dbReference>
<keyword evidence="3" id="KW-0378">Hydrolase</keyword>